<dbReference type="AlphaFoldDB" id="A0A9P8W147"/>
<reference evidence="4 5" key="1">
    <citation type="journal article" date="2021" name="Nat. Commun.">
        <title>Genetic determinants of endophytism in the Arabidopsis root mycobiome.</title>
        <authorList>
            <person name="Mesny F."/>
            <person name="Miyauchi S."/>
            <person name="Thiergart T."/>
            <person name="Pickel B."/>
            <person name="Atanasova L."/>
            <person name="Karlsson M."/>
            <person name="Huettel B."/>
            <person name="Barry K.W."/>
            <person name="Haridas S."/>
            <person name="Chen C."/>
            <person name="Bauer D."/>
            <person name="Andreopoulos W."/>
            <person name="Pangilinan J."/>
            <person name="LaButti K."/>
            <person name="Riley R."/>
            <person name="Lipzen A."/>
            <person name="Clum A."/>
            <person name="Drula E."/>
            <person name="Henrissat B."/>
            <person name="Kohler A."/>
            <person name="Grigoriev I.V."/>
            <person name="Martin F.M."/>
            <person name="Hacquard S."/>
        </authorList>
    </citation>
    <scope>NUCLEOTIDE SEQUENCE [LARGE SCALE GENOMIC DNA]</scope>
    <source>
        <strain evidence="4 5">MPI-CAGE-CH-0241</strain>
    </source>
</reference>
<dbReference type="InterPro" id="IPR051706">
    <property type="entry name" value="Glycosyltransferase_domain"/>
</dbReference>
<accession>A0A9P8W147</accession>
<feature type="transmembrane region" description="Helical" evidence="3">
    <location>
        <begin position="294"/>
        <end position="311"/>
    </location>
</feature>
<dbReference type="Pfam" id="PF04488">
    <property type="entry name" value="Gly_transf_sug"/>
    <property type="match status" value="1"/>
</dbReference>
<sequence>MKNPFRRSFRTRIAAILFFFLSIVIVHQLSYTNDVALASPISDSIKILAACPIPNLEASNDTFPRNVATIPNLVHQIWKTADLDTYPIEASHESWNTSFEHLNYTVKLWTEDDVLRLIKRNYSWLLQTYEGYPQNIQRADVARLVVIHAEGGMYADLDVYPTSVERIICVQIQGLQAAFAPTGGTRGLSNHFFMAERGSPFIMWALQEAKRRGSTSKRIALPYLQVFWSTGPMMVTSAYRQYIWMYNTAGYELGVLEESFGGSVVRHKAGRSWHQLDGLILNWIADNVQTESKWLIALSLTIILGLIYRIARR</sequence>
<evidence type="ECO:0000313" key="5">
    <source>
        <dbReference type="Proteomes" id="UP000777438"/>
    </source>
</evidence>
<dbReference type="GO" id="GO:0000030">
    <property type="term" value="F:mannosyltransferase activity"/>
    <property type="evidence" value="ECO:0007669"/>
    <property type="project" value="TreeGrafter"/>
</dbReference>
<dbReference type="InterPro" id="IPR029044">
    <property type="entry name" value="Nucleotide-diphossugar_trans"/>
</dbReference>
<dbReference type="GO" id="GO:0016020">
    <property type="term" value="C:membrane"/>
    <property type="evidence" value="ECO:0007669"/>
    <property type="project" value="GOC"/>
</dbReference>
<keyword evidence="3" id="KW-0472">Membrane</keyword>
<keyword evidence="3" id="KW-0812">Transmembrane</keyword>
<dbReference type="Proteomes" id="UP000777438">
    <property type="component" value="Unassembled WGS sequence"/>
</dbReference>
<dbReference type="SUPFAM" id="SSF53448">
    <property type="entry name" value="Nucleotide-diphospho-sugar transferases"/>
    <property type="match status" value="1"/>
</dbReference>
<comment type="similarity">
    <text evidence="1">Belongs to the glycosyltransferase 32 family.</text>
</comment>
<dbReference type="EMBL" id="JAGPYM010000019">
    <property type="protein sequence ID" value="KAH6884950.1"/>
    <property type="molecule type" value="Genomic_DNA"/>
</dbReference>
<dbReference type="OrthoDB" id="409543at2759"/>
<dbReference type="InterPro" id="IPR007577">
    <property type="entry name" value="GlycoTrfase_DXD_sugar-bd_CS"/>
</dbReference>
<evidence type="ECO:0000313" key="4">
    <source>
        <dbReference type="EMBL" id="KAH6884950.1"/>
    </source>
</evidence>
<name>A0A9P8W147_9HYPO</name>
<keyword evidence="3" id="KW-1133">Transmembrane helix</keyword>
<dbReference type="GO" id="GO:0051999">
    <property type="term" value="P:mannosyl-inositol phosphorylceramide biosynthetic process"/>
    <property type="evidence" value="ECO:0007669"/>
    <property type="project" value="TreeGrafter"/>
</dbReference>
<evidence type="ECO:0000256" key="3">
    <source>
        <dbReference type="SAM" id="Phobius"/>
    </source>
</evidence>
<organism evidence="4 5">
    <name type="scientific">Thelonectria olida</name>
    <dbReference type="NCBI Taxonomy" id="1576542"/>
    <lineage>
        <taxon>Eukaryota</taxon>
        <taxon>Fungi</taxon>
        <taxon>Dikarya</taxon>
        <taxon>Ascomycota</taxon>
        <taxon>Pezizomycotina</taxon>
        <taxon>Sordariomycetes</taxon>
        <taxon>Hypocreomycetidae</taxon>
        <taxon>Hypocreales</taxon>
        <taxon>Nectriaceae</taxon>
        <taxon>Thelonectria</taxon>
    </lineage>
</organism>
<proteinExistence type="inferred from homology"/>
<keyword evidence="5" id="KW-1185">Reference proteome</keyword>
<keyword evidence="2 4" id="KW-0808">Transferase</keyword>
<evidence type="ECO:0000256" key="2">
    <source>
        <dbReference type="ARBA" id="ARBA00022679"/>
    </source>
</evidence>
<comment type="caution">
    <text evidence="4">The sequence shown here is derived from an EMBL/GenBank/DDBJ whole genome shotgun (WGS) entry which is preliminary data.</text>
</comment>
<gene>
    <name evidence="4" type="ORF">B0T10DRAFT_577361</name>
</gene>
<evidence type="ECO:0000256" key="1">
    <source>
        <dbReference type="ARBA" id="ARBA00009003"/>
    </source>
</evidence>
<dbReference type="Gene3D" id="3.90.550.20">
    <property type="match status" value="1"/>
</dbReference>
<dbReference type="PANTHER" id="PTHR32385">
    <property type="entry name" value="MANNOSYL PHOSPHORYLINOSITOL CERAMIDE SYNTHASE"/>
    <property type="match status" value="1"/>
</dbReference>
<protein>
    <submittedName>
        <fullName evidence="4">Nucleotide-diphospho-sugar transferase</fullName>
    </submittedName>
</protein>
<dbReference type="PANTHER" id="PTHR32385:SF15">
    <property type="entry name" value="INOSITOL PHOSPHOCERAMIDE MANNOSYLTRANSFERASE 1"/>
    <property type="match status" value="1"/>
</dbReference>